<gene>
    <name evidence="3" type="ORF">GRH90_11585</name>
</gene>
<name>A0A845SK97_9GAMM</name>
<dbReference type="Proteomes" id="UP000461443">
    <property type="component" value="Unassembled WGS sequence"/>
</dbReference>
<dbReference type="Gene3D" id="2.30.330.10">
    <property type="entry name" value="SpoA-like"/>
    <property type="match status" value="1"/>
</dbReference>
<evidence type="ECO:0000259" key="2">
    <source>
        <dbReference type="Pfam" id="PF01052"/>
    </source>
</evidence>
<evidence type="ECO:0000313" key="3">
    <source>
        <dbReference type="EMBL" id="NDL63384.1"/>
    </source>
</evidence>
<proteinExistence type="predicted"/>
<sequence>MTPLPLPRIARAVARARGRLGGGRDYPFTLNGEQGVLRLRPAAAVSGRCGMPEAAAPLASGVRPGDISGGRDGQDAPVLSAAGVRPGDISGGRDGQDAPVFSGAGTRPGDMSGCRCEHGLLLLSAAGPALGLMADCPALPIAENNADPASCPGWYWSLYNQLLATELQALFGSLRAVPPQSVGDAVTLELTVTLGDRRARSLLCLSAGTLRRLLDISGWRRVQAPLPQDLALALPLTLGTLTLSLDDVGSLRPGDMLLPTGRCFSPAGEGRVRCGLLTLRGQLRPGADTMTHFYITTMENTDVTMNSDELDDDQPQASDAGEEWETGPLTDASAFAPLPLLLSVRCGQLKMTLGALQRLAPGALLLVENVLPGEAVLCHGEYALAKGELVDVEGQLGLEITQVFSACRDPLRGGA</sequence>
<feature type="domain" description="Flagellar motor switch protein FliN-like C-terminal" evidence="2">
    <location>
        <begin position="339"/>
        <end position="403"/>
    </location>
</feature>
<comment type="caution">
    <text evidence="3">The sequence shown here is derived from an EMBL/GenBank/DDBJ whole genome shotgun (WGS) entry which is preliminary data.</text>
</comment>
<reference evidence="3 4" key="1">
    <citation type="submission" date="2019-12" db="EMBL/GenBank/DDBJ databases">
        <authorList>
            <person name="Lee S.D."/>
        </authorList>
    </citation>
    <scope>NUCLEOTIDE SEQUENCE [LARGE SCALE GENOMIC DNA]</scope>
    <source>
        <strain evidence="3 4">SAP-6</strain>
    </source>
</reference>
<dbReference type="EMBL" id="WUBS01000007">
    <property type="protein sequence ID" value="NDL63384.1"/>
    <property type="molecule type" value="Genomic_DNA"/>
</dbReference>
<evidence type="ECO:0000313" key="4">
    <source>
        <dbReference type="Proteomes" id="UP000461443"/>
    </source>
</evidence>
<feature type="region of interest" description="Disordered" evidence="1">
    <location>
        <begin position="55"/>
        <end position="104"/>
    </location>
</feature>
<reference evidence="3 4" key="2">
    <citation type="submission" date="2020-02" db="EMBL/GenBank/DDBJ databases">
        <title>The new genus of Enterobacteriales.</title>
        <authorList>
            <person name="Kim I.S."/>
        </authorList>
    </citation>
    <scope>NUCLEOTIDE SEQUENCE [LARGE SCALE GENOMIC DNA]</scope>
    <source>
        <strain evidence="3 4">SAP-6</strain>
    </source>
</reference>
<dbReference type="InterPro" id="IPR001543">
    <property type="entry name" value="FliN-like_C"/>
</dbReference>
<organism evidence="3 4">
    <name type="scientific">Acerihabitans arboris</name>
    <dbReference type="NCBI Taxonomy" id="2691583"/>
    <lineage>
        <taxon>Bacteria</taxon>
        <taxon>Pseudomonadati</taxon>
        <taxon>Pseudomonadota</taxon>
        <taxon>Gammaproteobacteria</taxon>
        <taxon>Enterobacterales</taxon>
        <taxon>Pectobacteriaceae</taxon>
        <taxon>Acerihabitans</taxon>
    </lineage>
</organism>
<protein>
    <recommendedName>
        <fullName evidence="2">Flagellar motor switch protein FliN-like C-terminal domain-containing protein</fullName>
    </recommendedName>
</protein>
<dbReference type="SUPFAM" id="SSF101801">
    <property type="entry name" value="Surface presentation of antigens (SPOA)"/>
    <property type="match status" value="1"/>
</dbReference>
<dbReference type="RefSeq" id="WP_162366101.1">
    <property type="nucleotide sequence ID" value="NZ_WUBS01000007.1"/>
</dbReference>
<accession>A0A845SK97</accession>
<dbReference type="InterPro" id="IPR036429">
    <property type="entry name" value="SpoA-like_sf"/>
</dbReference>
<dbReference type="AlphaFoldDB" id="A0A845SK97"/>
<keyword evidence="4" id="KW-1185">Reference proteome</keyword>
<evidence type="ECO:0000256" key="1">
    <source>
        <dbReference type="SAM" id="MobiDB-lite"/>
    </source>
</evidence>
<dbReference type="Pfam" id="PF01052">
    <property type="entry name" value="FliMN_C"/>
    <property type="match status" value="1"/>
</dbReference>